<dbReference type="EMBL" id="CAXHTB010000002">
    <property type="protein sequence ID" value="CAL0301485.1"/>
    <property type="molecule type" value="Genomic_DNA"/>
</dbReference>
<protein>
    <submittedName>
        <fullName evidence="1">Uncharacterized protein</fullName>
    </submittedName>
</protein>
<evidence type="ECO:0000313" key="2">
    <source>
        <dbReference type="Proteomes" id="UP001497480"/>
    </source>
</evidence>
<organism evidence="1 2">
    <name type="scientific">Lupinus luteus</name>
    <name type="common">European yellow lupine</name>
    <dbReference type="NCBI Taxonomy" id="3873"/>
    <lineage>
        <taxon>Eukaryota</taxon>
        <taxon>Viridiplantae</taxon>
        <taxon>Streptophyta</taxon>
        <taxon>Embryophyta</taxon>
        <taxon>Tracheophyta</taxon>
        <taxon>Spermatophyta</taxon>
        <taxon>Magnoliopsida</taxon>
        <taxon>eudicotyledons</taxon>
        <taxon>Gunneridae</taxon>
        <taxon>Pentapetalae</taxon>
        <taxon>rosids</taxon>
        <taxon>fabids</taxon>
        <taxon>Fabales</taxon>
        <taxon>Fabaceae</taxon>
        <taxon>Papilionoideae</taxon>
        <taxon>50 kb inversion clade</taxon>
        <taxon>genistoids sensu lato</taxon>
        <taxon>core genistoids</taxon>
        <taxon>Genisteae</taxon>
        <taxon>Lupinus</taxon>
    </lineage>
</organism>
<keyword evidence="2" id="KW-1185">Reference proteome</keyword>
<proteinExistence type="predicted"/>
<reference evidence="1 2" key="1">
    <citation type="submission" date="2024-03" db="EMBL/GenBank/DDBJ databases">
        <authorList>
            <person name="Martinez-Hernandez J."/>
        </authorList>
    </citation>
    <scope>NUCLEOTIDE SEQUENCE [LARGE SCALE GENOMIC DNA]</scope>
</reference>
<comment type="caution">
    <text evidence="1">The sequence shown here is derived from an EMBL/GenBank/DDBJ whole genome shotgun (WGS) entry which is preliminary data.</text>
</comment>
<evidence type="ECO:0000313" key="1">
    <source>
        <dbReference type="EMBL" id="CAL0301485.1"/>
    </source>
</evidence>
<dbReference type="AlphaFoldDB" id="A0AAV1VX32"/>
<dbReference type="Proteomes" id="UP001497480">
    <property type="component" value="Unassembled WGS sequence"/>
</dbReference>
<name>A0AAV1VX32_LUPLU</name>
<sequence>MPMDNVVTCKVFSTIGYAASLVFPFNTGMVPEIQVQDNNISSNSYCIISTFEDLYVKMFFFHTLSLKNLGNIYETRYKHPANYA</sequence>
<gene>
    <name evidence="1" type="ORF">LLUT_LOCUS2545</name>
</gene>
<accession>A0AAV1VX32</accession>